<organism evidence="1 2">
    <name type="scientific">Ensete ventricosum</name>
    <name type="common">Abyssinian banana</name>
    <name type="synonym">Musa ensete</name>
    <dbReference type="NCBI Taxonomy" id="4639"/>
    <lineage>
        <taxon>Eukaryota</taxon>
        <taxon>Viridiplantae</taxon>
        <taxon>Streptophyta</taxon>
        <taxon>Embryophyta</taxon>
        <taxon>Tracheophyta</taxon>
        <taxon>Spermatophyta</taxon>
        <taxon>Magnoliopsida</taxon>
        <taxon>Liliopsida</taxon>
        <taxon>Zingiberales</taxon>
        <taxon>Musaceae</taxon>
        <taxon>Ensete</taxon>
    </lineage>
</organism>
<evidence type="ECO:0000313" key="2">
    <source>
        <dbReference type="Proteomes" id="UP000287651"/>
    </source>
</evidence>
<proteinExistence type="predicted"/>
<comment type="caution">
    <text evidence="1">The sequence shown here is derived from an EMBL/GenBank/DDBJ whole genome shotgun (WGS) entry which is preliminary data.</text>
</comment>
<gene>
    <name evidence="1" type="ORF">B296_00008884</name>
</gene>
<protein>
    <submittedName>
        <fullName evidence="1">Uncharacterized protein</fullName>
    </submittedName>
</protein>
<accession>A0A427BAZ3</accession>
<reference evidence="1 2" key="1">
    <citation type="journal article" date="2014" name="Agronomy (Basel)">
        <title>A Draft Genome Sequence for Ensete ventricosum, the Drought-Tolerant Tree Against Hunger.</title>
        <authorList>
            <person name="Harrison J."/>
            <person name="Moore K.A."/>
            <person name="Paszkiewicz K."/>
            <person name="Jones T."/>
            <person name="Grant M."/>
            <person name="Ambacheew D."/>
            <person name="Muzemil S."/>
            <person name="Studholme D.J."/>
        </authorList>
    </citation>
    <scope>NUCLEOTIDE SEQUENCE [LARGE SCALE GENOMIC DNA]</scope>
</reference>
<dbReference type="Proteomes" id="UP000287651">
    <property type="component" value="Unassembled WGS sequence"/>
</dbReference>
<evidence type="ECO:0000313" key="1">
    <source>
        <dbReference type="EMBL" id="RRT85624.1"/>
    </source>
</evidence>
<sequence length="68" mass="7665">MAEASSLIPASVLRSLIDKLYEKRKNAAIQDIVGKLAYELEVKKILAVINMLATEFSSHPQPDRRKVR</sequence>
<name>A0A427BAZ3_ENSVE</name>
<dbReference type="AlphaFoldDB" id="A0A427BAZ3"/>
<dbReference type="EMBL" id="AMZH03000086">
    <property type="protein sequence ID" value="RRT85624.1"/>
    <property type="molecule type" value="Genomic_DNA"/>
</dbReference>